<dbReference type="VEuPathDB" id="TriTrypDB:TcCLB.426397.9"/>
<dbReference type="PROSITE" id="PS00411">
    <property type="entry name" value="KINESIN_MOTOR_1"/>
    <property type="match status" value="1"/>
</dbReference>
<dbReference type="Gene3D" id="1.20.58.1980">
    <property type="match status" value="1"/>
</dbReference>
<evidence type="ECO:0000256" key="4">
    <source>
        <dbReference type="ARBA" id="ARBA00022741"/>
    </source>
</evidence>
<evidence type="ECO:0000256" key="7">
    <source>
        <dbReference type="ARBA" id="ARBA00023212"/>
    </source>
</evidence>
<protein>
    <submittedName>
        <fullName evidence="10">Putative kinesin</fullName>
    </submittedName>
</protein>
<dbReference type="Gene3D" id="3.40.850.10">
    <property type="entry name" value="Kinesin motor domain"/>
    <property type="match status" value="1"/>
</dbReference>
<dbReference type="AlphaFoldDB" id="A0A2V2UUY2"/>
<keyword evidence="2" id="KW-0963">Cytoplasm</keyword>
<reference evidence="10 11" key="1">
    <citation type="journal article" date="2018" name="Microb. Genom.">
        <title>Expanding an expanded genome: long-read sequencing of Trypanosoma cruzi.</title>
        <authorList>
            <person name="Berna L."/>
            <person name="Rodriguez M."/>
            <person name="Chiribao M.L."/>
            <person name="Parodi-Talice A."/>
            <person name="Pita S."/>
            <person name="Rijo G."/>
            <person name="Alvarez-Valin F."/>
            <person name="Robello C."/>
        </authorList>
    </citation>
    <scope>NUCLEOTIDE SEQUENCE [LARGE SCALE GENOMIC DNA]</scope>
    <source>
        <strain evidence="10 11">Dm28c</strain>
    </source>
</reference>
<keyword evidence="8" id="KW-0175">Coiled coil</keyword>
<comment type="subcellular location">
    <subcellularLocation>
        <location evidence="1">Cytoplasm</location>
        <location evidence="1">Cytoskeleton</location>
    </subcellularLocation>
</comment>
<dbReference type="GO" id="GO:0005876">
    <property type="term" value="C:spindle microtubule"/>
    <property type="evidence" value="ECO:0007669"/>
    <property type="project" value="TreeGrafter"/>
</dbReference>
<dbReference type="SUPFAM" id="SSF52540">
    <property type="entry name" value="P-loop containing nucleoside triphosphate hydrolases"/>
    <property type="match status" value="1"/>
</dbReference>
<dbReference type="GO" id="GO:0007018">
    <property type="term" value="P:microtubule-based movement"/>
    <property type="evidence" value="ECO:0007669"/>
    <property type="project" value="InterPro"/>
</dbReference>
<sequence>MRAVVAVTPWFSSASHNGAPNRITKESVELNATINLVDLAGSERQKTAKTDGKSRDEGIQINQSLATLARVYKRHFTRGKIRELPRFVADDGVEGQLGRQQQNVYDCPRLPPVSFCYQESCATLQYAKDVRKIRNRPTVNKTFQTRSNLLELNARLKEENEQLKRHVEFLTNKCNADMYDAESNAEDVILTLEKATGMAKGCGAVSMRQGKGTAMEAVIAAPAVGASPLVITAHRKYASVGGIGGSCLQGGCVGVTSLTKEIVQFHIAEMLGRAQKSDAQPREGDHELSNKVDYGIIEFELVLQRSCEPAVLDATHSIR</sequence>
<organism evidence="10 11">
    <name type="scientific">Trypanosoma cruzi</name>
    <dbReference type="NCBI Taxonomy" id="5693"/>
    <lineage>
        <taxon>Eukaryota</taxon>
        <taxon>Discoba</taxon>
        <taxon>Euglenozoa</taxon>
        <taxon>Kinetoplastea</taxon>
        <taxon>Metakinetoplastina</taxon>
        <taxon>Trypanosomatida</taxon>
        <taxon>Trypanosomatidae</taxon>
        <taxon>Trypanosoma</taxon>
        <taxon>Schizotrypanum</taxon>
    </lineage>
</organism>
<evidence type="ECO:0000256" key="3">
    <source>
        <dbReference type="ARBA" id="ARBA00022701"/>
    </source>
</evidence>
<keyword evidence="3" id="KW-0493">Microtubule</keyword>
<dbReference type="VEuPathDB" id="TriTrypDB:TcCL_ESM07961"/>
<dbReference type="VEuPathDB" id="TriTrypDB:TcYC6_0022460"/>
<dbReference type="VEuPathDB" id="TriTrypDB:C4B63_102g81"/>
<dbReference type="PANTHER" id="PTHR47970:SF25">
    <property type="entry name" value="PUTATIVE-RELATED"/>
    <property type="match status" value="1"/>
</dbReference>
<keyword evidence="4" id="KW-0547">Nucleotide-binding</keyword>
<keyword evidence="7" id="KW-0206">Cytoskeleton</keyword>
<evidence type="ECO:0000256" key="5">
    <source>
        <dbReference type="ARBA" id="ARBA00022840"/>
    </source>
</evidence>
<dbReference type="PANTHER" id="PTHR47970">
    <property type="entry name" value="KINESIN-LIKE PROTEIN KIF11"/>
    <property type="match status" value="1"/>
</dbReference>
<evidence type="ECO:0000313" key="10">
    <source>
        <dbReference type="EMBL" id="PWU87046.1"/>
    </source>
</evidence>
<dbReference type="VEuPathDB" id="TriTrypDB:TCSYLVIO_008269"/>
<name>A0A2V2UUY2_TRYCR</name>
<dbReference type="GO" id="GO:0008574">
    <property type="term" value="F:plus-end-directed microtubule motor activity"/>
    <property type="evidence" value="ECO:0007669"/>
    <property type="project" value="TreeGrafter"/>
</dbReference>
<proteinExistence type="predicted"/>
<gene>
    <name evidence="10" type="ORF">C4B63_102g81</name>
</gene>
<feature type="coiled-coil region" evidence="8">
    <location>
        <begin position="146"/>
        <end position="173"/>
    </location>
</feature>
<dbReference type="InterPro" id="IPR001752">
    <property type="entry name" value="Kinesin_motor_dom"/>
</dbReference>
<evidence type="ECO:0000256" key="1">
    <source>
        <dbReference type="ARBA" id="ARBA00004245"/>
    </source>
</evidence>
<dbReference type="VEuPathDB" id="TriTrypDB:TcCLB.509695.150"/>
<evidence type="ECO:0000259" key="9">
    <source>
        <dbReference type="Pfam" id="PF00225"/>
    </source>
</evidence>
<dbReference type="GO" id="GO:0072686">
    <property type="term" value="C:mitotic spindle"/>
    <property type="evidence" value="ECO:0007669"/>
    <property type="project" value="TreeGrafter"/>
</dbReference>
<dbReference type="VEuPathDB" id="TriTrypDB:TcG_07874"/>
<feature type="domain" description="Kinesin motor" evidence="9">
    <location>
        <begin position="26"/>
        <end position="71"/>
    </location>
</feature>
<dbReference type="GO" id="GO:0090307">
    <property type="term" value="P:mitotic spindle assembly"/>
    <property type="evidence" value="ECO:0007669"/>
    <property type="project" value="TreeGrafter"/>
</dbReference>
<evidence type="ECO:0000256" key="6">
    <source>
        <dbReference type="ARBA" id="ARBA00023175"/>
    </source>
</evidence>
<evidence type="ECO:0000256" key="2">
    <source>
        <dbReference type="ARBA" id="ARBA00022490"/>
    </source>
</evidence>
<dbReference type="VEuPathDB" id="TriTrypDB:TcBrA4_0046200"/>
<accession>A0A2V2UUY2</accession>
<dbReference type="GO" id="GO:0051231">
    <property type="term" value="P:spindle elongation"/>
    <property type="evidence" value="ECO:0007669"/>
    <property type="project" value="TreeGrafter"/>
</dbReference>
<dbReference type="VEuPathDB" id="TriTrypDB:TCDM_09020"/>
<dbReference type="VEuPathDB" id="TriTrypDB:BCY84_03606"/>
<keyword evidence="6" id="KW-0505">Motor protein</keyword>
<dbReference type="EMBL" id="PRFA01000102">
    <property type="protein sequence ID" value="PWU87046.1"/>
    <property type="molecule type" value="Genomic_DNA"/>
</dbReference>
<dbReference type="VEuPathDB" id="TriTrypDB:C3747_7g358"/>
<dbReference type="InterPro" id="IPR047149">
    <property type="entry name" value="KIF11-like"/>
</dbReference>
<dbReference type="VEuPathDB" id="TriTrypDB:ECC02_007692"/>
<dbReference type="InterPro" id="IPR036961">
    <property type="entry name" value="Kinesin_motor_dom_sf"/>
</dbReference>
<dbReference type="GO" id="GO:0008017">
    <property type="term" value="F:microtubule binding"/>
    <property type="evidence" value="ECO:0007669"/>
    <property type="project" value="InterPro"/>
</dbReference>
<dbReference type="Pfam" id="PF00225">
    <property type="entry name" value="Kinesin"/>
    <property type="match status" value="1"/>
</dbReference>
<dbReference type="Proteomes" id="UP000246121">
    <property type="component" value="Unassembled WGS sequence"/>
</dbReference>
<dbReference type="InterPro" id="IPR019821">
    <property type="entry name" value="Kinesin_motor_CS"/>
</dbReference>
<evidence type="ECO:0000313" key="11">
    <source>
        <dbReference type="Proteomes" id="UP000246121"/>
    </source>
</evidence>
<dbReference type="VEuPathDB" id="TriTrypDB:Tc_MARK_1705"/>
<evidence type="ECO:0000256" key="8">
    <source>
        <dbReference type="SAM" id="Coils"/>
    </source>
</evidence>
<dbReference type="GO" id="GO:0005524">
    <property type="term" value="F:ATP binding"/>
    <property type="evidence" value="ECO:0007669"/>
    <property type="project" value="UniProtKB-KW"/>
</dbReference>
<dbReference type="InterPro" id="IPR027417">
    <property type="entry name" value="P-loop_NTPase"/>
</dbReference>
<keyword evidence="5" id="KW-0067">ATP-binding</keyword>
<comment type="caution">
    <text evidence="10">The sequence shown here is derived from an EMBL/GenBank/DDBJ whole genome shotgun (WGS) entry which is preliminary data.</text>
</comment>